<dbReference type="EMBL" id="FNNG01000001">
    <property type="protein sequence ID" value="SDW01409.1"/>
    <property type="molecule type" value="Genomic_DNA"/>
</dbReference>
<dbReference type="InterPro" id="IPR010318">
    <property type="entry name" value="S-Me-THD_N"/>
</dbReference>
<dbReference type="InterPro" id="IPR027479">
    <property type="entry name" value="S-Me-THD_N_sf"/>
</dbReference>
<evidence type="ECO:0000313" key="4">
    <source>
        <dbReference type="Proteomes" id="UP000198828"/>
    </source>
</evidence>
<evidence type="ECO:0000259" key="1">
    <source>
        <dbReference type="Pfam" id="PF06032"/>
    </source>
</evidence>
<dbReference type="InterPro" id="IPR048350">
    <property type="entry name" value="S-Me-THD-like_C"/>
</dbReference>
<name>A0A1H2Q4Q4_9FIRM</name>
<feature type="domain" description="S-Me-THD-like C-terminal" evidence="2">
    <location>
        <begin position="176"/>
        <end position="364"/>
    </location>
</feature>
<proteinExistence type="predicted"/>
<evidence type="ECO:0000313" key="3">
    <source>
        <dbReference type="EMBL" id="SDW01409.1"/>
    </source>
</evidence>
<reference evidence="3 4" key="1">
    <citation type="submission" date="2016-10" db="EMBL/GenBank/DDBJ databases">
        <authorList>
            <person name="de Groot N.N."/>
        </authorList>
    </citation>
    <scope>NUCLEOTIDE SEQUENCE [LARGE SCALE GENOMIC DNA]</scope>
    <source>
        <strain evidence="3 4">DSM 23310</strain>
    </source>
</reference>
<dbReference type="Pfam" id="PF06032">
    <property type="entry name" value="S-Me-THD_N"/>
    <property type="match status" value="1"/>
</dbReference>
<dbReference type="AlphaFoldDB" id="A0A1H2Q4Q4"/>
<protein>
    <recommendedName>
        <fullName evidence="5">DUF917 domain-containing protein</fullName>
    </recommendedName>
</protein>
<dbReference type="RefSeq" id="WP_093749664.1">
    <property type="nucleotide sequence ID" value="NZ_BSYN01000001.1"/>
</dbReference>
<accession>A0A1H2Q4Q4</accession>
<dbReference type="OrthoDB" id="7441206at2"/>
<gene>
    <name evidence="3" type="ORF">SAMN05660923_00036</name>
</gene>
<dbReference type="Gene3D" id="3.40.1610.10">
    <property type="entry name" value="CV3147-like domain"/>
    <property type="match status" value="1"/>
</dbReference>
<keyword evidence="4" id="KW-1185">Reference proteome</keyword>
<dbReference type="Pfam" id="PF20906">
    <property type="entry name" value="S-Me-THD_C"/>
    <property type="match status" value="1"/>
</dbReference>
<dbReference type="Proteomes" id="UP000198828">
    <property type="component" value="Unassembled WGS sequence"/>
</dbReference>
<dbReference type="Gene3D" id="2.40.390.10">
    <property type="entry name" value="CV3147-like"/>
    <property type="match status" value="1"/>
</dbReference>
<dbReference type="InterPro" id="IPR024071">
    <property type="entry name" value="S-Me-THD_C_sf"/>
</dbReference>
<sequence>MKKLDRQDLIDILYGCTILGTGGGGSLAKGIEMIDKALELGKEFILVDFDELKDDDLIATPYACGAISPETEEERKKYENLPVISEVPQVVALREMERYLGKEVKAVISTELGGGNTALAFYCGAMAGKYIVDGDPAGRSVPELQHSTYYLNNISITPISLVNQFGESAIITKVVDDYRAESLVRALAVVSKNNIAVVDHVDTAANLKNAVIRGAISCAWEIGKAFRLAKEEGKDFVEAVANAGKGKKLFKGIVKKNNWDTIDGFTIGEVEIEGKDLYEGDIYKIWYKNENIMSWKNDEYYASVPDLICVFDRTEKEPVLNPHFKEGMEIEIVALPAPKEWTTKRGLEVFGPKSFGFDVEWKPIV</sequence>
<feature type="domain" description="S-Me-THD N-terminal" evidence="1">
    <location>
        <begin position="7"/>
        <end position="173"/>
    </location>
</feature>
<organism evidence="3 4">
    <name type="scientific">Tepidimicrobium xylanilyticum</name>
    <dbReference type="NCBI Taxonomy" id="1123352"/>
    <lineage>
        <taxon>Bacteria</taxon>
        <taxon>Bacillati</taxon>
        <taxon>Bacillota</taxon>
        <taxon>Tissierellia</taxon>
        <taxon>Tissierellales</taxon>
        <taxon>Tepidimicrobiaceae</taxon>
        <taxon>Tepidimicrobium</taxon>
    </lineage>
</organism>
<evidence type="ECO:0000259" key="2">
    <source>
        <dbReference type="Pfam" id="PF20906"/>
    </source>
</evidence>
<dbReference type="SUPFAM" id="SSF160991">
    <property type="entry name" value="CV3147-like"/>
    <property type="match status" value="1"/>
</dbReference>
<evidence type="ECO:0008006" key="5">
    <source>
        <dbReference type="Google" id="ProtNLM"/>
    </source>
</evidence>